<dbReference type="PANTHER" id="PTHR10984:SF25">
    <property type="entry name" value="ENDOPLASMIC RETICULUM-GOLGI INTERMEDIATE COMPARTMENT PROTEIN 3"/>
    <property type="match status" value="1"/>
</dbReference>
<feature type="transmembrane region" description="Helical" evidence="6">
    <location>
        <begin position="20"/>
        <end position="43"/>
    </location>
</feature>
<dbReference type="EMBL" id="BBTG02000034">
    <property type="protein sequence ID" value="GAO19858.1"/>
    <property type="molecule type" value="Genomic_DNA"/>
</dbReference>
<keyword evidence="5 6" id="KW-0472">Membrane</keyword>
<dbReference type="AlphaFoldDB" id="A0A1B5L8E6"/>
<evidence type="ECO:0000256" key="3">
    <source>
        <dbReference type="ARBA" id="ARBA00022692"/>
    </source>
</evidence>
<evidence type="ECO:0000256" key="2">
    <source>
        <dbReference type="ARBA" id="ARBA00005648"/>
    </source>
</evidence>
<proteinExistence type="inferred from homology"/>
<dbReference type="InterPro" id="IPR012936">
    <property type="entry name" value="Erv_C"/>
</dbReference>
<evidence type="ECO:0000313" key="10">
    <source>
        <dbReference type="EMBL" id="GAO19858.1"/>
    </source>
</evidence>
<evidence type="ECO:0000259" key="9">
    <source>
        <dbReference type="Pfam" id="PF13850"/>
    </source>
</evidence>
<evidence type="ECO:0000256" key="5">
    <source>
        <dbReference type="ARBA" id="ARBA00023136"/>
    </source>
</evidence>
<dbReference type="GO" id="GO:0000139">
    <property type="term" value="C:Golgi membrane"/>
    <property type="evidence" value="ECO:0007669"/>
    <property type="project" value="UniProtKB-SubCell"/>
</dbReference>
<dbReference type="PANTHER" id="PTHR10984">
    <property type="entry name" value="ENDOPLASMIC RETICULUM-GOLGI INTERMEDIATE COMPARTMENT PROTEIN"/>
    <property type="match status" value="1"/>
</dbReference>
<keyword evidence="6" id="KW-0813">Transport</keyword>
<evidence type="ECO:0000256" key="1">
    <source>
        <dbReference type="ARBA" id="ARBA00004141"/>
    </source>
</evidence>
<evidence type="ECO:0000259" key="8">
    <source>
        <dbReference type="Pfam" id="PF07970"/>
    </source>
</evidence>
<keyword evidence="6" id="KW-0931">ER-Golgi transport</keyword>
<evidence type="ECO:0000256" key="6">
    <source>
        <dbReference type="RuleBase" id="RU369013"/>
    </source>
</evidence>
<protein>
    <recommendedName>
        <fullName evidence="6">Endoplasmic reticulum-Golgi intermediate compartment protein</fullName>
    </recommendedName>
</protein>
<dbReference type="GO" id="GO:0033116">
    <property type="term" value="C:endoplasmic reticulum-Golgi intermediate compartment membrane"/>
    <property type="evidence" value="ECO:0007669"/>
    <property type="project" value="UniProtKB-SubCell"/>
</dbReference>
<feature type="transmembrane region" description="Helical" evidence="6">
    <location>
        <begin position="424"/>
        <end position="445"/>
    </location>
</feature>
<dbReference type="Proteomes" id="UP000054053">
    <property type="component" value="Unassembled WGS sequence"/>
</dbReference>
<reference evidence="11" key="1">
    <citation type="journal article" date="2016" name="Genome Announc.">
        <title>Genome sequence of Ustilaginoidea virens IPU010, a rice pathogenic fungus causing false smut.</title>
        <authorList>
            <person name="Kumagai T."/>
            <person name="Ishii T."/>
            <person name="Terai G."/>
            <person name="Umemura M."/>
            <person name="Machida M."/>
            <person name="Asai K."/>
        </authorList>
    </citation>
    <scope>NUCLEOTIDE SEQUENCE [LARGE SCALE GENOMIC DNA]</scope>
    <source>
        <strain evidence="11">IPU010</strain>
    </source>
</reference>
<evidence type="ECO:0000256" key="4">
    <source>
        <dbReference type="ARBA" id="ARBA00022989"/>
    </source>
</evidence>
<comment type="similarity">
    <text evidence="2 6">Belongs to the ERGIC family.</text>
</comment>
<gene>
    <name evidence="10" type="ORF">UVI_02048960</name>
</gene>
<comment type="function">
    <text evidence="6">Plays a role in transport between endoplasmic reticulum and Golgi.</text>
</comment>
<feature type="region of interest" description="Disordered" evidence="7">
    <location>
        <begin position="346"/>
        <end position="365"/>
    </location>
</feature>
<keyword evidence="4 6" id="KW-1133">Transmembrane helix</keyword>
<dbReference type="GO" id="GO:0006888">
    <property type="term" value="P:endoplasmic reticulum to Golgi vesicle-mediated transport"/>
    <property type="evidence" value="ECO:0007669"/>
    <property type="project" value="UniProtKB-UniRule"/>
</dbReference>
<comment type="caution">
    <text evidence="10">The sequence shown here is derived from an EMBL/GenBank/DDBJ whole genome shotgun (WGS) entry which is preliminary data.</text>
</comment>
<dbReference type="InterPro" id="IPR039542">
    <property type="entry name" value="Erv_N"/>
</dbReference>
<feature type="domain" description="Endoplasmic reticulum vesicle transporter C-terminal" evidence="8">
    <location>
        <begin position="408"/>
        <end position="446"/>
    </location>
</feature>
<dbReference type="Pfam" id="PF07970">
    <property type="entry name" value="COPIIcoated_ERV"/>
    <property type="match status" value="2"/>
</dbReference>
<evidence type="ECO:0000256" key="7">
    <source>
        <dbReference type="SAM" id="MobiDB-lite"/>
    </source>
</evidence>
<dbReference type="InterPro" id="IPR045888">
    <property type="entry name" value="Erv"/>
</dbReference>
<feature type="domain" description="Endoplasmic reticulum vesicle transporter C-terminal" evidence="8">
    <location>
        <begin position="141"/>
        <end position="376"/>
    </location>
</feature>
<comment type="subcellular location">
    <subcellularLocation>
        <location evidence="6">Endoplasmic reticulum membrane</location>
        <topology evidence="6">Multi-pass membrane protein</topology>
    </subcellularLocation>
    <subcellularLocation>
        <location evidence="6">Endoplasmic reticulum-Golgi intermediate compartment membrane</location>
        <topology evidence="6">Multi-pass membrane protein</topology>
    </subcellularLocation>
    <subcellularLocation>
        <location evidence="6">Golgi apparatus membrane</location>
        <topology evidence="6">Multi-pass membrane protein</topology>
    </subcellularLocation>
    <subcellularLocation>
        <location evidence="1">Membrane</location>
        <topology evidence="1">Multi-pass membrane protein</topology>
    </subcellularLocation>
</comment>
<evidence type="ECO:0000313" key="11">
    <source>
        <dbReference type="Proteomes" id="UP000054053"/>
    </source>
</evidence>
<dbReference type="Pfam" id="PF13850">
    <property type="entry name" value="ERGIC_N"/>
    <property type="match status" value="1"/>
</dbReference>
<feature type="domain" description="Endoplasmic reticulum vesicle transporter N-terminal" evidence="9">
    <location>
        <begin position="8"/>
        <end position="96"/>
    </location>
</feature>
<name>A0A1B5L8E6_USTVR</name>
<accession>A0A1B5L8E6</accession>
<dbReference type="GO" id="GO:0005789">
    <property type="term" value="C:endoplasmic reticulum membrane"/>
    <property type="evidence" value="ECO:0007669"/>
    <property type="project" value="UniProtKB-SubCell"/>
</dbReference>
<keyword evidence="6" id="KW-0256">Endoplasmic reticulum</keyword>
<organism evidence="10 11">
    <name type="scientific">Ustilaginoidea virens</name>
    <name type="common">Rice false smut fungus</name>
    <name type="synonym">Villosiclava virens</name>
    <dbReference type="NCBI Taxonomy" id="1159556"/>
    <lineage>
        <taxon>Eukaryota</taxon>
        <taxon>Fungi</taxon>
        <taxon>Dikarya</taxon>
        <taxon>Ascomycota</taxon>
        <taxon>Pezizomycotina</taxon>
        <taxon>Sordariomycetes</taxon>
        <taxon>Hypocreomycetidae</taxon>
        <taxon>Hypocreales</taxon>
        <taxon>Clavicipitaceae</taxon>
        <taxon>Ustilaginoidea</taxon>
    </lineage>
</organism>
<keyword evidence="3 6" id="KW-0812">Transmembrane</keyword>
<dbReference type="GO" id="GO:0006890">
    <property type="term" value="P:retrograde vesicle-mediated transport, Golgi to endoplasmic reticulum"/>
    <property type="evidence" value="ECO:0007669"/>
    <property type="project" value="TreeGrafter"/>
</dbReference>
<dbReference type="GO" id="GO:0030134">
    <property type="term" value="C:COPII-coated ER to Golgi transport vesicle"/>
    <property type="evidence" value="ECO:0007669"/>
    <property type="project" value="TreeGrafter"/>
</dbReference>
<sequence length="464" mass="51138">MPVRSRFTRLDAFTKTVDEARIRTTSGGVVTIVSLLVVLFLSWGEWAQYNRVIVHPELVVDKSRGERMEIHLNITFPKMPCELLTLDVMDVSGEQQHGVAHGVNKVRLRPESQGGGVIDVKSLNLHDETAQHLDPAYCGQCYGATAPATVRKAGCCNTCDEVREAYAAQGWSFGRGENVEQCVREHYAERLDEQREEGCRIEGGLQVNKVVGNFHLAPGRSFSNGNMHVHDLKTYWETPSGKQHDFSHTIHHLRFGPQLPESLPQRKVKNSHLWTNHHTNPLDGSKQVTNDANFNYMYFVKIVPTSYLPLGWEKTKAYMNAAGNGDIHADGGGSLETHQYSATVHKRSLQGGNDAAEGHAERQHSQGGIPGIFFSYVSESPGPTQLLPAPLSPPFLLHADSLTTGTQDISPMKVINREEPAKTFTGFVAGLCAIVGGTLTVAAAVDRGWFEGAARLKKLRSKEL</sequence>
<keyword evidence="6" id="KW-0333">Golgi apparatus</keyword>